<reference evidence="2" key="1">
    <citation type="submission" date="2016-11" db="UniProtKB">
        <authorList>
            <consortium name="WormBaseParasite"/>
        </authorList>
    </citation>
    <scope>IDENTIFICATION</scope>
    <source>
        <strain evidence="2">KR3021</strain>
    </source>
</reference>
<dbReference type="Proteomes" id="UP000095286">
    <property type="component" value="Unplaced"/>
</dbReference>
<name>A0AC35UD71_9BILA</name>
<dbReference type="WBParaSite" id="RSKR_0001051900.1">
    <property type="protein sequence ID" value="RSKR_0001051900.1"/>
    <property type="gene ID" value="RSKR_0001051900"/>
</dbReference>
<organism evidence="1 2">
    <name type="scientific">Rhabditophanes sp. KR3021</name>
    <dbReference type="NCBI Taxonomy" id="114890"/>
    <lineage>
        <taxon>Eukaryota</taxon>
        <taxon>Metazoa</taxon>
        <taxon>Ecdysozoa</taxon>
        <taxon>Nematoda</taxon>
        <taxon>Chromadorea</taxon>
        <taxon>Rhabditida</taxon>
        <taxon>Tylenchina</taxon>
        <taxon>Panagrolaimomorpha</taxon>
        <taxon>Strongyloidoidea</taxon>
        <taxon>Alloionematidae</taxon>
        <taxon>Rhabditophanes</taxon>
    </lineage>
</organism>
<protein>
    <submittedName>
        <fullName evidence="2">DUF862 domain-containing protein</fullName>
    </submittedName>
</protein>
<evidence type="ECO:0000313" key="1">
    <source>
        <dbReference type="Proteomes" id="UP000095286"/>
    </source>
</evidence>
<proteinExistence type="predicted"/>
<accession>A0AC35UD71</accession>
<sequence length="888" mass="100937">MVVVTDMVRASVRLNVYDMYWINEYASTLGVGVFHSGIEVFGVEYAYGGHPFEFSGVFENRPQDSEELGDNFKFRESIVIGETDFSAGDISHIIKQLGQAFKGNSYHLICKNCNHFSAELAKILTGAEIPGWINRLASISSSIPFLEKMLPQEWLTPVALQESIDSKQVTAPIIHHKTVPSNNHASTLNYPINLDYAKEATEDIGEATTYTTTTTKDESTCLSPEPSAKDSGIKRSRYSLSNDHGQTKTIDSPAKQPENNRKTWPIMNFNLRAFKMINGQGVGNGTINRRYMKVGQENQMTFKMGSNVRNGLIKSIFYSHGYTECSSTNNRVNIFWSRTHVKPHHLRSLLPWQKVNHFPKSAELTRKDRMSENMTKAVYTHGPAYNVFPATYCLPRDLDSLKLKMEQDPESIYIVKPPASSRGRGIHLINSADGIPSEKDSVVSLYLKNPYLIKGLKFDLRFYVLVTSFHPLICYLFDEGLTRFASQPYNLDMEDLDKIFVHLTNYSLNKDSESFEKNKSGQEDQGHKWTISAMLRYLKEQDGVDTSLLMARIEDLIIKALLSVQNTISAASRSMLYHPQNCFELLGFDVMIDEDLKPWLLEVNLTPSLKCDSPLDTKIKSKLVVDSLNIASLPLVSYFKSAHQEEENESAEDNGDLADQFSYLGDDDVIGNYVIDSKNRYYAAPPTLSKRLGFVKGSKKQPIQPRRLPNQTMERLLTRKLKLEDTRVGSFTRIFPREHSYQLYQPIMDYCGNEQWDMKIQRNFYGEQAVCPLPEEDVRQFHEEMTNTVKFKSVGESSAEVAKIMKAWLASTAHYTESVFEKYELPGSLPKFKAGPRLRSHSLNEQMEQLKREMEEKQALELAKAVLSKADDTELVDDDIIIHENPAN</sequence>
<evidence type="ECO:0000313" key="2">
    <source>
        <dbReference type="WBParaSite" id="RSKR_0001051900.1"/>
    </source>
</evidence>